<reference evidence="2 3" key="1">
    <citation type="journal article" date="2020" name="Microorganisms">
        <title>Osmotic Adaptation and Compatible Solute Biosynthesis of Phototrophic Bacteria as Revealed from Genome Analyses.</title>
        <authorList>
            <person name="Imhoff J.F."/>
            <person name="Rahn T."/>
            <person name="Kunzel S."/>
            <person name="Keller A."/>
            <person name="Neulinger S.C."/>
        </authorList>
    </citation>
    <scope>NUCLEOTIDE SEQUENCE [LARGE SCALE GENOMIC DNA]</scope>
    <source>
        <strain evidence="2 3">DSM 25653</strain>
    </source>
</reference>
<dbReference type="AlphaFoldDB" id="A0A9X0W7K3"/>
<gene>
    <name evidence="2" type="ORF">CKO42_08335</name>
</gene>
<feature type="domain" description="RNA polymerase sigma factor 70 region 4 type 2" evidence="1">
    <location>
        <begin position="15"/>
        <end position="50"/>
    </location>
</feature>
<name>A0A9X0W7K3_9GAMM</name>
<dbReference type="InterPro" id="IPR013324">
    <property type="entry name" value="RNA_pol_sigma_r3/r4-like"/>
</dbReference>
<evidence type="ECO:0000313" key="3">
    <source>
        <dbReference type="Proteomes" id="UP001138768"/>
    </source>
</evidence>
<dbReference type="EMBL" id="NRRY01000010">
    <property type="protein sequence ID" value="MBK1618443.1"/>
    <property type="molecule type" value="Genomic_DNA"/>
</dbReference>
<dbReference type="Pfam" id="PF08281">
    <property type="entry name" value="Sigma70_r4_2"/>
    <property type="match status" value="1"/>
</dbReference>
<dbReference type="Gene3D" id="1.10.10.10">
    <property type="entry name" value="Winged helix-like DNA-binding domain superfamily/Winged helix DNA-binding domain"/>
    <property type="match status" value="1"/>
</dbReference>
<protein>
    <recommendedName>
        <fullName evidence="1">RNA polymerase sigma factor 70 region 4 type 2 domain-containing protein</fullName>
    </recommendedName>
</protein>
<sequence length="173" mass="19802">MAADRAYRRVNLNARLLVRLALEKGYSYAQIGELTGVSEGSVKRWHATGRADADRIKELEALIGPVRLSPEALTDQLIRIYRERRRRYRLGRAQLKSLAGRRTLKAAFIEQLSELMLDRGYYLLDGCLEQEEDFIVISLRQLNKLVPYRLGPQDIDGYLPPISEAIEDNEEGL</sequence>
<comment type="caution">
    <text evidence="2">The sequence shown here is derived from an EMBL/GenBank/DDBJ whole genome shotgun (WGS) entry which is preliminary data.</text>
</comment>
<dbReference type="GO" id="GO:0003677">
    <property type="term" value="F:DNA binding"/>
    <property type="evidence" value="ECO:0007669"/>
    <property type="project" value="InterPro"/>
</dbReference>
<dbReference type="InterPro" id="IPR036388">
    <property type="entry name" value="WH-like_DNA-bd_sf"/>
</dbReference>
<dbReference type="GO" id="GO:0016987">
    <property type="term" value="F:sigma factor activity"/>
    <property type="evidence" value="ECO:0007669"/>
    <property type="project" value="InterPro"/>
</dbReference>
<evidence type="ECO:0000259" key="1">
    <source>
        <dbReference type="Pfam" id="PF08281"/>
    </source>
</evidence>
<dbReference type="SUPFAM" id="SSF88659">
    <property type="entry name" value="Sigma3 and sigma4 domains of RNA polymerase sigma factors"/>
    <property type="match status" value="1"/>
</dbReference>
<organism evidence="2 3">
    <name type="scientific">Lamprobacter modestohalophilus</name>
    <dbReference type="NCBI Taxonomy" id="1064514"/>
    <lineage>
        <taxon>Bacteria</taxon>
        <taxon>Pseudomonadati</taxon>
        <taxon>Pseudomonadota</taxon>
        <taxon>Gammaproteobacteria</taxon>
        <taxon>Chromatiales</taxon>
        <taxon>Chromatiaceae</taxon>
        <taxon>Lamprobacter</taxon>
    </lineage>
</organism>
<dbReference type="Proteomes" id="UP001138768">
    <property type="component" value="Unassembled WGS sequence"/>
</dbReference>
<dbReference type="GO" id="GO:0006352">
    <property type="term" value="P:DNA-templated transcription initiation"/>
    <property type="evidence" value="ECO:0007669"/>
    <property type="project" value="InterPro"/>
</dbReference>
<accession>A0A9X0W7K3</accession>
<evidence type="ECO:0000313" key="2">
    <source>
        <dbReference type="EMBL" id="MBK1618443.1"/>
    </source>
</evidence>
<dbReference type="InterPro" id="IPR013249">
    <property type="entry name" value="RNA_pol_sigma70_r4_t2"/>
</dbReference>
<dbReference type="RefSeq" id="WP_200241944.1">
    <property type="nucleotide sequence ID" value="NZ_NRRY01000010.1"/>
</dbReference>
<keyword evidence="3" id="KW-1185">Reference proteome</keyword>
<proteinExistence type="predicted"/>